<feature type="modified residue" description="4-aspartylphosphate" evidence="8">
    <location>
        <position position="56"/>
    </location>
</feature>
<dbReference type="Pfam" id="PF02954">
    <property type="entry name" value="HTH_8"/>
    <property type="match status" value="1"/>
</dbReference>
<keyword evidence="4" id="KW-0902">Two-component regulatory system</keyword>
<dbReference type="Gene3D" id="1.10.10.60">
    <property type="entry name" value="Homeodomain-like"/>
    <property type="match status" value="1"/>
</dbReference>
<evidence type="ECO:0000256" key="7">
    <source>
        <dbReference type="ARBA" id="ARBA00023163"/>
    </source>
</evidence>
<organism evidence="11 12">
    <name type="scientific">Aeromonas cavernicola</name>
    <dbReference type="NCBI Taxonomy" id="1006623"/>
    <lineage>
        <taxon>Bacteria</taxon>
        <taxon>Pseudomonadati</taxon>
        <taxon>Pseudomonadota</taxon>
        <taxon>Gammaproteobacteria</taxon>
        <taxon>Aeromonadales</taxon>
        <taxon>Aeromonadaceae</taxon>
        <taxon>Aeromonas</taxon>
    </lineage>
</organism>
<proteinExistence type="predicted"/>
<feature type="domain" description="Response regulatory" evidence="10">
    <location>
        <begin position="7"/>
        <end position="121"/>
    </location>
</feature>
<keyword evidence="3" id="KW-0067">ATP-binding</keyword>
<comment type="caution">
    <text evidence="11">The sequence shown here is derived from an EMBL/GenBank/DDBJ whole genome shotgun (WGS) entry which is preliminary data.</text>
</comment>
<dbReference type="PROSITE" id="PS00688">
    <property type="entry name" value="SIGMA54_INTERACT_3"/>
    <property type="match status" value="1"/>
</dbReference>
<dbReference type="EMBL" id="PGGC01000037">
    <property type="protein sequence ID" value="PJG60033.1"/>
    <property type="molecule type" value="Genomic_DNA"/>
</dbReference>
<dbReference type="SUPFAM" id="SSF52540">
    <property type="entry name" value="P-loop containing nucleoside triphosphate hydrolases"/>
    <property type="match status" value="1"/>
</dbReference>
<evidence type="ECO:0000256" key="2">
    <source>
        <dbReference type="ARBA" id="ARBA00022741"/>
    </source>
</evidence>
<dbReference type="InterPro" id="IPR025943">
    <property type="entry name" value="Sigma_54_int_dom_ATP-bd_2"/>
</dbReference>
<evidence type="ECO:0000256" key="5">
    <source>
        <dbReference type="ARBA" id="ARBA00023015"/>
    </source>
</evidence>
<keyword evidence="1 8" id="KW-0597">Phosphoprotein</keyword>
<dbReference type="Pfam" id="PF00158">
    <property type="entry name" value="Sigma54_activat"/>
    <property type="match status" value="1"/>
</dbReference>
<dbReference type="Gene3D" id="3.40.50.2300">
    <property type="match status" value="1"/>
</dbReference>
<dbReference type="PANTHER" id="PTHR32071">
    <property type="entry name" value="TRANSCRIPTIONAL REGULATORY PROTEIN"/>
    <property type="match status" value="1"/>
</dbReference>
<evidence type="ECO:0000259" key="10">
    <source>
        <dbReference type="PROSITE" id="PS50110"/>
    </source>
</evidence>
<dbReference type="InterPro" id="IPR058031">
    <property type="entry name" value="AAA_lid_NorR"/>
</dbReference>
<dbReference type="GO" id="GO:0005524">
    <property type="term" value="F:ATP binding"/>
    <property type="evidence" value="ECO:0007669"/>
    <property type="project" value="UniProtKB-KW"/>
</dbReference>
<dbReference type="Gene3D" id="1.10.8.60">
    <property type="match status" value="1"/>
</dbReference>
<dbReference type="InterPro" id="IPR009057">
    <property type="entry name" value="Homeodomain-like_sf"/>
</dbReference>
<dbReference type="InterPro" id="IPR002078">
    <property type="entry name" value="Sigma_54_int"/>
</dbReference>
<dbReference type="SUPFAM" id="SSF46689">
    <property type="entry name" value="Homeodomain-like"/>
    <property type="match status" value="1"/>
</dbReference>
<evidence type="ECO:0000256" key="3">
    <source>
        <dbReference type="ARBA" id="ARBA00022840"/>
    </source>
</evidence>
<dbReference type="PROSITE" id="PS50110">
    <property type="entry name" value="RESPONSE_REGULATORY"/>
    <property type="match status" value="1"/>
</dbReference>
<keyword evidence="5" id="KW-0805">Transcription regulation</keyword>
<keyword evidence="2" id="KW-0547">Nucleotide-binding</keyword>
<keyword evidence="7" id="KW-0804">Transcription</keyword>
<dbReference type="CDD" id="cd17572">
    <property type="entry name" value="REC_NtrC1-like"/>
    <property type="match status" value="1"/>
</dbReference>
<dbReference type="CDD" id="cd00009">
    <property type="entry name" value="AAA"/>
    <property type="match status" value="1"/>
</dbReference>
<evidence type="ECO:0000313" key="12">
    <source>
        <dbReference type="Proteomes" id="UP000235861"/>
    </source>
</evidence>
<dbReference type="SMART" id="SM00448">
    <property type="entry name" value="REC"/>
    <property type="match status" value="1"/>
</dbReference>
<evidence type="ECO:0000256" key="4">
    <source>
        <dbReference type="ARBA" id="ARBA00023012"/>
    </source>
</evidence>
<evidence type="ECO:0000259" key="9">
    <source>
        <dbReference type="PROSITE" id="PS50045"/>
    </source>
</evidence>
<dbReference type="RefSeq" id="WP_100292987.1">
    <property type="nucleotide sequence ID" value="NZ_PGGC01000037.1"/>
</dbReference>
<evidence type="ECO:0000313" key="11">
    <source>
        <dbReference type="EMBL" id="PJG60033.1"/>
    </source>
</evidence>
<dbReference type="Pfam" id="PF00072">
    <property type="entry name" value="Response_reg"/>
    <property type="match status" value="1"/>
</dbReference>
<dbReference type="Pfam" id="PF25601">
    <property type="entry name" value="AAA_lid_14"/>
    <property type="match status" value="1"/>
</dbReference>
<dbReference type="FunFam" id="3.40.50.300:FF:000006">
    <property type="entry name" value="DNA-binding transcriptional regulator NtrC"/>
    <property type="match status" value="1"/>
</dbReference>
<dbReference type="FunFam" id="1.10.8.60:FF:000120">
    <property type="entry name" value="Sigma-54-dependent Fis family transcriptional regulator"/>
    <property type="match status" value="1"/>
</dbReference>
<dbReference type="InterPro" id="IPR003593">
    <property type="entry name" value="AAA+_ATPase"/>
</dbReference>
<keyword evidence="6" id="KW-0238">DNA-binding</keyword>
<dbReference type="InterPro" id="IPR011006">
    <property type="entry name" value="CheY-like_superfamily"/>
</dbReference>
<dbReference type="FunFam" id="3.40.50.2300:FF:000018">
    <property type="entry name" value="DNA-binding transcriptional regulator NtrC"/>
    <property type="match status" value="1"/>
</dbReference>
<evidence type="ECO:0000256" key="6">
    <source>
        <dbReference type="ARBA" id="ARBA00023125"/>
    </source>
</evidence>
<dbReference type="GO" id="GO:0006355">
    <property type="term" value="P:regulation of DNA-templated transcription"/>
    <property type="evidence" value="ECO:0007669"/>
    <property type="project" value="InterPro"/>
</dbReference>
<evidence type="ECO:0000256" key="1">
    <source>
        <dbReference type="ARBA" id="ARBA00022553"/>
    </source>
</evidence>
<keyword evidence="12" id="KW-1185">Reference proteome</keyword>
<dbReference type="SMART" id="SM00382">
    <property type="entry name" value="AAA"/>
    <property type="match status" value="1"/>
</dbReference>
<dbReference type="GO" id="GO:0000160">
    <property type="term" value="P:phosphorelay signal transduction system"/>
    <property type="evidence" value="ECO:0007669"/>
    <property type="project" value="UniProtKB-KW"/>
</dbReference>
<dbReference type="Gene3D" id="3.40.50.300">
    <property type="entry name" value="P-loop containing nucleotide triphosphate hydrolases"/>
    <property type="match status" value="1"/>
</dbReference>
<dbReference type="InterPro" id="IPR025944">
    <property type="entry name" value="Sigma_54_int_dom_CS"/>
</dbReference>
<dbReference type="InterPro" id="IPR002197">
    <property type="entry name" value="HTH_Fis"/>
</dbReference>
<sequence length="468" mass="51584">MAENKPRVLLVEDTQSLAVVYEQYLLQDGYEVLRADRGQQALAQLLTSPPPVVLLDLELPDMSGMTILQQITEQQLPCAVVVITAHGSVDIAVEAMRLGAFDFLTKPFDNKRLCATVRNALKHQQLSSLVAQYKENFDRHSFAGFIGASMPMQAVYRIIESAAPSKATVFITGESGTGKEVCAEAIHQCSPRRERPFIALNCAAIPHDLMESEIFGHVKGSFTGAHGDRKGAASLADGGTLFLDEICEMDLDLQSKLLRFIQTGTLQRVGSGKLETVDVRFVCATNRDPLAEVKAGRFREDLYYRLHVIPLPLPPLRERGEDILLLARNLLQSYAKEEHKRFKDFDPSTVQVMLDYPWPGNVRELQNVIRNIVVLNDRELVSTDILPPPLNGGRFLASTAPASPAPTPDAPECGAGSAIRPLWVVEKEVIEHAIARCDGNIPKAAALLEISPSTIYRKKQGWEDAISV</sequence>
<dbReference type="FunFam" id="1.10.10.60:FF:000343">
    <property type="entry name" value="Sigma-54-dependent Fis family transcriptional regulator"/>
    <property type="match status" value="1"/>
</dbReference>
<dbReference type="PANTHER" id="PTHR32071:SF117">
    <property type="entry name" value="PTS-DEPENDENT DIHYDROXYACETONE KINASE OPERON REGULATORY PROTEIN-RELATED"/>
    <property type="match status" value="1"/>
</dbReference>
<dbReference type="AlphaFoldDB" id="A0A2H9U7L0"/>
<feature type="domain" description="Sigma-54 factor interaction" evidence="9">
    <location>
        <begin position="145"/>
        <end position="374"/>
    </location>
</feature>
<dbReference type="OrthoDB" id="9804019at2"/>
<name>A0A2H9U7L0_9GAMM</name>
<dbReference type="PROSITE" id="PS00676">
    <property type="entry name" value="SIGMA54_INTERACT_2"/>
    <property type="match status" value="1"/>
</dbReference>
<dbReference type="Proteomes" id="UP000235861">
    <property type="component" value="Unassembled WGS sequence"/>
</dbReference>
<accession>A0A2H9U7L0</accession>
<gene>
    <name evidence="11" type="ORF">CUC53_04200</name>
</gene>
<reference evidence="11 12" key="1">
    <citation type="submission" date="2017-11" db="EMBL/GenBank/DDBJ databases">
        <title>Draft genome sequence of environmental isolate Aeromonas cavernicola sp. nov. MDC 2508.</title>
        <authorList>
            <person name="Colston S.M."/>
            <person name="Navarro A."/>
            <person name="Martinez-Murcia A.J."/>
            <person name="Graf J."/>
        </authorList>
    </citation>
    <scope>NUCLEOTIDE SEQUENCE [LARGE SCALE GENOMIC DNA]</scope>
    <source>
        <strain evidence="11 12">MDC 2508</strain>
    </source>
</reference>
<dbReference type="SUPFAM" id="SSF52172">
    <property type="entry name" value="CheY-like"/>
    <property type="match status" value="1"/>
</dbReference>
<dbReference type="InterPro" id="IPR001789">
    <property type="entry name" value="Sig_transdc_resp-reg_receiver"/>
</dbReference>
<dbReference type="GO" id="GO:0043565">
    <property type="term" value="F:sequence-specific DNA binding"/>
    <property type="evidence" value="ECO:0007669"/>
    <property type="project" value="InterPro"/>
</dbReference>
<dbReference type="PROSITE" id="PS50045">
    <property type="entry name" value="SIGMA54_INTERACT_4"/>
    <property type="match status" value="1"/>
</dbReference>
<dbReference type="InterPro" id="IPR027417">
    <property type="entry name" value="P-loop_NTPase"/>
</dbReference>
<protein>
    <submittedName>
        <fullName evidence="11">Sigma-54-dependent Fis family transcriptional regulator</fullName>
    </submittedName>
</protein>
<evidence type="ECO:0000256" key="8">
    <source>
        <dbReference type="PROSITE-ProRule" id="PRU00169"/>
    </source>
</evidence>